<dbReference type="PRINTS" id="PR00463">
    <property type="entry name" value="EP450I"/>
</dbReference>
<proteinExistence type="inferred from homology"/>
<dbReference type="SUPFAM" id="SSF48264">
    <property type="entry name" value="Cytochrome P450"/>
    <property type="match status" value="1"/>
</dbReference>
<dbReference type="GO" id="GO:0005506">
    <property type="term" value="F:iron ion binding"/>
    <property type="evidence" value="ECO:0007669"/>
    <property type="project" value="InterPro"/>
</dbReference>
<dbReference type="InterPro" id="IPR001128">
    <property type="entry name" value="Cyt_P450"/>
</dbReference>
<evidence type="ECO:0000256" key="5">
    <source>
        <dbReference type="ARBA" id="ARBA00022723"/>
    </source>
</evidence>
<dbReference type="GO" id="GO:0020037">
    <property type="term" value="F:heme binding"/>
    <property type="evidence" value="ECO:0007669"/>
    <property type="project" value="InterPro"/>
</dbReference>
<evidence type="ECO:0000256" key="3">
    <source>
        <dbReference type="ARBA" id="ARBA00010617"/>
    </source>
</evidence>
<sequence>MLSTTATTSGTTLQHVLAGSASVVSVLLKTAMSLLFITIFTIVAIGVYRLFLHPLSSIPGPRLAALSNAWHAYHVRNGRMYELGRSLHSRYGPVVRVGPGEVWVGSREAFKRVYGAGNGFGKSEFYLATLLSKPTLSLSTAGPRGVLGMEVQTQDTLDLLSERDMSRYRLQRRLIGPVYQTSSLKKFEPAIDEVLDRAVAQLKSMKGEEVDLKMWMHIIAVECLGAVVLGWSPGYITAKSDGGTSGQGYRGWKRKSVFGLFPLITKLGFLEGKLGERFGKAVQRWWADIWGVTFPTPKNFKPFFTPVYQKSSKRISAALKGQVQDPKAKPSKKNKQSKAAEKPKDLLDDLIALHLSKPDLFTETYLRRMATTNFGAGHETLCSALTACMAMIGTHGEVQERVREEVASYLGNKDGDEKVVPHVPFDATAKELRYTLAAIKEAQRLHPVIAMSLSRTVPLMRSHAFGEGVRINGYNIPPGTTVGCNPVALHRNTEIFGEDADEYNPGRWLPRSSNSGSGSGSGSPAANSDSDSDPGSDPNNNSPQTSSSEEDNERKRLREMLHLNLTYGGGARTCPGRHLAELIVWKVVPRLVSEFRIEVTHMPDEKDMERYFMSMLTGVKVRFWQRKETEKKEVDF</sequence>
<evidence type="ECO:0000256" key="4">
    <source>
        <dbReference type="ARBA" id="ARBA00022617"/>
    </source>
</evidence>
<dbReference type="GO" id="GO:0016705">
    <property type="term" value="F:oxidoreductase activity, acting on paired donors, with incorporation or reduction of molecular oxygen"/>
    <property type="evidence" value="ECO:0007669"/>
    <property type="project" value="InterPro"/>
</dbReference>
<evidence type="ECO:0000256" key="7">
    <source>
        <dbReference type="ARBA" id="ARBA00023194"/>
    </source>
</evidence>
<keyword evidence="6 8" id="KW-0408">Iron</keyword>
<reference evidence="10" key="1">
    <citation type="journal article" date="2023" name="Mol. Phylogenet. Evol.">
        <title>Genome-scale phylogeny and comparative genomics of the fungal order Sordariales.</title>
        <authorList>
            <person name="Hensen N."/>
            <person name="Bonometti L."/>
            <person name="Westerberg I."/>
            <person name="Brannstrom I.O."/>
            <person name="Guillou S."/>
            <person name="Cros-Aarteil S."/>
            <person name="Calhoun S."/>
            <person name="Haridas S."/>
            <person name="Kuo A."/>
            <person name="Mondo S."/>
            <person name="Pangilinan J."/>
            <person name="Riley R."/>
            <person name="LaButti K."/>
            <person name="Andreopoulos B."/>
            <person name="Lipzen A."/>
            <person name="Chen C."/>
            <person name="Yan M."/>
            <person name="Daum C."/>
            <person name="Ng V."/>
            <person name="Clum A."/>
            <person name="Steindorff A."/>
            <person name="Ohm R.A."/>
            <person name="Martin F."/>
            <person name="Silar P."/>
            <person name="Natvig D.O."/>
            <person name="Lalanne C."/>
            <person name="Gautier V."/>
            <person name="Ament-Velasquez S.L."/>
            <person name="Kruys A."/>
            <person name="Hutchinson M.I."/>
            <person name="Powell A.J."/>
            <person name="Barry K."/>
            <person name="Miller A.N."/>
            <person name="Grigoriev I.V."/>
            <person name="Debuchy R."/>
            <person name="Gladieux P."/>
            <person name="Hiltunen Thoren M."/>
            <person name="Johannesson H."/>
        </authorList>
    </citation>
    <scope>NUCLEOTIDE SEQUENCE</scope>
    <source>
        <strain evidence="10">FGSC 1904</strain>
    </source>
</reference>
<reference evidence="10" key="2">
    <citation type="submission" date="2023-07" db="EMBL/GenBank/DDBJ databases">
        <authorList>
            <consortium name="Lawrence Berkeley National Laboratory"/>
            <person name="Haridas S."/>
            <person name="Hensen N."/>
            <person name="Bonometti L."/>
            <person name="Westerberg I."/>
            <person name="Brannstrom I.O."/>
            <person name="Guillou S."/>
            <person name="Cros-Aarteil S."/>
            <person name="Calhoun S."/>
            <person name="Kuo A."/>
            <person name="Mondo S."/>
            <person name="Pangilinan J."/>
            <person name="Riley R."/>
            <person name="LaButti K."/>
            <person name="Andreopoulos B."/>
            <person name="Lipzen A."/>
            <person name="Chen C."/>
            <person name="Yanf M."/>
            <person name="Daum C."/>
            <person name="Ng V."/>
            <person name="Clum A."/>
            <person name="Steindorff A."/>
            <person name="Ohm R."/>
            <person name="Martin F."/>
            <person name="Silar P."/>
            <person name="Natvig D."/>
            <person name="Lalanne C."/>
            <person name="Gautier V."/>
            <person name="Ament-velasquez S.L."/>
            <person name="Kruys A."/>
            <person name="Hutchinson M.I."/>
            <person name="Powell A.J."/>
            <person name="Barry K."/>
            <person name="Miller A.N."/>
            <person name="Grigoriev I.V."/>
            <person name="Debuchy R."/>
            <person name="Gladieux P."/>
            <person name="Thoren M.H."/>
            <person name="Johannesson H."/>
        </authorList>
    </citation>
    <scope>NUCLEOTIDE SEQUENCE</scope>
    <source>
        <strain evidence="10">FGSC 1904</strain>
    </source>
</reference>
<keyword evidence="4 8" id="KW-0349">Heme</keyword>
<feature type="compositionally biased region" description="Low complexity" evidence="9">
    <location>
        <begin position="512"/>
        <end position="543"/>
    </location>
</feature>
<dbReference type="GO" id="GO:0017000">
    <property type="term" value="P:antibiotic biosynthetic process"/>
    <property type="evidence" value="ECO:0007669"/>
    <property type="project" value="UniProtKB-KW"/>
</dbReference>
<dbReference type="InterPro" id="IPR036396">
    <property type="entry name" value="Cyt_P450_sf"/>
</dbReference>
<dbReference type="EMBL" id="JAUTDP010000003">
    <property type="protein sequence ID" value="KAK3400453.1"/>
    <property type="molecule type" value="Genomic_DNA"/>
</dbReference>
<dbReference type="PANTHER" id="PTHR24305">
    <property type="entry name" value="CYTOCHROME P450"/>
    <property type="match status" value="1"/>
</dbReference>
<feature type="region of interest" description="Disordered" evidence="9">
    <location>
        <begin position="319"/>
        <end position="341"/>
    </location>
</feature>
<evidence type="ECO:0000256" key="6">
    <source>
        <dbReference type="ARBA" id="ARBA00023004"/>
    </source>
</evidence>
<comment type="similarity">
    <text evidence="3">Belongs to the cytochrome P450 family.</text>
</comment>
<dbReference type="Gene3D" id="1.10.630.10">
    <property type="entry name" value="Cytochrome P450"/>
    <property type="match status" value="1"/>
</dbReference>
<dbReference type="Pfam" id="PF00067">
    <property type="entry name" value="p450"/>
    <property type="match status" value="1"/>
</dbReference>
<evidence type="ECO:0000313" key="11">
    <source>
        <dbReference type="Proteomes" id="UP001281003"/>
    </source>
</evidence>
<feature type="binding site" description="axial binding residue" evidence="8">
    <location>
        <position position="574"/>
    </location>
    <ligand>
        <name>heme</name>
        <dbReference type="ChEBI" id="CHEBI:30413"/>
    </ligand>
    <ligandPart>
        <name>Fe</name>
        <dbReference type="ChEBI" id="CHEBI:18248"/>
    </ligandPart>
</feature>
<dbReference type="PANTHER" id="PTHR24305:SF232">
    <property type="entry name" value="P450, PUTATIVE (EUROFUNG)-RELATED"/>
    <property type="match status" value="1"/>
</dbReference>
<keyword evidence="5 8" id="KW-0479">Metal-binding</keyword>
<dbReference type="AlphaFoldDB" id="A0AAE0PI90"/>
<evidence type="ECO:0000256" key="8">
    <source>
        <dbReference type="PIRSR" id="PIRSR602401-1"/>
    </source>
</evidence>
<dbReference type="GO" id="GO:0004497">
    <property type="term" value="F:monooxygenase activity"/>
    <property type="evidence" value="ECO:0007669"/>
    <property type="project" value="InterPro"/>
</dbReference>
<evidence type="ECO:0000313" key="10">
    <source>
        <dbReference type="EMBL" id="KAK3400453.1"/>
    </source>
</evidence>
<feature type="region of interest" description="Disordered" evidence="9">
    <location>
        <begin position="499"/>
        <end position="554"/>
    </location>
</feature>
<comment type="pathway">
    <text evidence="2">Antibiotic biosynthesis.</text>
</comment>
<accession>A0AAE0PI90</accession>
<evidence type="ECO:0000256" key="9">
    <source>
        <dbReference type="SAM" id="MobiDB-lite"/>
    </source>
</evidence>
<name>A0AAE0PI90_SORBR</name>
<evidence type="ECO:0000256" key="1">
    <source>
        <dbReference type="ARBA" id="ARBA00001971"/>
    </source>
</evidence>
<dbReference type="InterPro" id="IPR050121">
    <property type="entry name" value="Cytochrome_P450_monoxygenase"/>
</dbReference>
<dbReference type="InterPro" id="IPR002401">
    <property type="entry name" value="Cyt_P450_E_grp-I"/>
</dbReference>
<organism evidence="10 11">
    <name type="scientific">Sordaria brevicollis</name>
    <dbReference type="NCBI Taxonomy" id="83679"/>
    <lineage>
        <taxon>Eukaryota</taxon>
        <taxon>Fungi</taxon>
        <taxon>Dikarya</taxon>
        <taxon>Ascomycota</taxon>
        <taxon>Pezizomycotina</taxon>
        <taxon>Sordariomycetes</taxon>
        <taxon>Sordariomycetidae</taxon>
        <taxon>Sordariales</taxon>
        <taxon>Sordariaceae</taxon>
        <taxon>Sordaria</taxon>
    </lineage>
</organism>
<comment type="cofactor">
    <cofactor evidence="1 8">
        <name>heme</name>
        <dbReference type="ChEBI" id="CHEBI:30413"/>
    </cofactor>
</comment>
<protein>
    <submittedName>
        <fullName evidence="10">Cytochrome P450</fullName>
    </submittedName>
</protein>
<keyword evidence="11" id="KW-1185">Reference proteome</keyword>
<dbReference type="Proteomes" id="UP001281003">
    <property type="component" value="Unassembled WGS sequence"/>
</dbReference>
<keyword evidence="7" id="KW-0045">Antibiotic biosynthesis</keyword>
<evidence type="ECO:0000256" key="2">
    <source>
        <dbReference type="ARBA" id="ARBA00004792"/>
    </source>
</evidence>
<comment type="caution">
    <text evidence="10">The sequence shown here is derived from an EMBL/GenBank/DDBJ whole genome shotgun (WGS) entry which is preliminary data.</text>
</comment>
<gene>
    <name evidence="10" type="ORF">B0T20DRAFT_432392</name>
</gene>